<sequence>MKVLVTGANGQLGKCLQKHSEKFPELEFLFESSQTLNITSVESVGNYFNRHQPDFCINCAAYTNVEAAEHQKELAFQVNSEAVKTLSQSCKTHNTKLVHISTDYVFDGNKLSPYIETDTTNPINVYGGSKLQGEVMISETMDHFFIFRTSWLYSEFGHNFFNTILKKANEGAELNITTEQIGTPTNANDLALFILNLIKENSKAFGLYHYSNQGEATWYDFARLILEEKQLEKDVNLKATFSYPTKAKRPKFSVLDKSKVEEAFKCKVPHWRESLVGLLKEVNSEEFRS</sequence>
<evidence type="ECO:0000313" key="9">
    <source>
        <dbReference type="Proteomes" id="UP001500185"/>
    </source>
</evidence>
<keyword evidence="9" id="KW-1185">Reference proteome</keyword>
<dbReference type="InterPro" id="IPR036291">
    <property type="entry name" value="NAD(P)-bd_dom_sf"/>
</dbReference>
<keyword evidence="6" id="KW-0521">NADP</keyword>
<dbReference type="PANTHER" id="PTHR10491:SF4">
    <property type="entry name" value="METHIONINE ADENOSYLTRANSFERASE 2 SUBUNIT BETA"/>
    <property type="match status" value="1"/>
</dbReference>
<dbReference type="Gene3D" id="3.40.50.720">
    <property type="entry name" value="NAD(P)-binding Rossmann-like Domain"/>
    <property type="match status" value="1"/>
</dbReference>
<dbReference type="Pfam" id="PF04321">
    <property type="entry name" value="RmlD_sub_bind"/>
    <property type="match status" value="1"/>
</dbReference>
<dbReference type="InterPro" id="IPR005913">
    <property type="entry name" value="dTDP_dehydrorham_reduct"/>
</dbReference>
<reference evidence="8 9" key="1">
    <citation type="journal article" date="2019" name="Int. J. Syst. Evol. Microbiol.">
        <title>The Global Catalogue of Microorganisms (GCM) 10K type strain sequencing project: providing services to taxonomists for standard genome sequencing and annotation.</title>
        <authorList>
            <consortium name="The Broad Institute Genomics Platform"/>
            <consortium name="The Broad Institute Genome Sequencing Center for Infectious Disease"/>
            <person name="Wu L."/>
            <person name="Ma J."/>
        </authorList>
    </citation>
    <scope>NUCLEOTIDE SEQUENCE [LARGE SCALE GENOMIC DNA]</scope>
    <source>
        <strain evidence="8 9">JCM 16231</strain>
    </source>
</reference>
<dbReference type="RefSeq" id="WP_224455510.1">
    <property type="nucleotide sequence ID" value="NZ_BAAAGG010000004.1"/>
</dbReference>
<gene>
    <name evidence="8" type="primary">rfbD</name>
    <name evidence="8" type="ORF">GCM10009433_03890</name>
</gene>
<dbReference type="EC" id="1.1.1.133" evidence="3 6"/>
<evidence type="ECO:0000256" key="2">
    <source>
        <dbReference type="ARBA" id="ARBA00010944"/>
    </source>
</evidence>
<accession>A0ABN1K293</accession>
<evidence type="ECO:0000313" key="8">
    <source>
        <dbReference type="EMBL" id="GAA0752665.1"/>
    </source>
</evidence>
<evidence type="ECO:0000256" key="3">
    <source>
        <dbReference type="ARBA" id="ARBA00012929"/>
    </source>
</evidence>
<comment type="pathway">
    <text evidence="1 6">Carbohydrate biosynthesis; dTDP-L-rhamnose biosynthesis.</text>
</comment>
<comment type="caution">
    <text evidence="8">The sequence shown here is derived from an EMBL/GenBank/DDBJ whole genome shotgun (WGS) entry which is preliminary data.</text>
</comment>
<proteinExistence type="inferred from homology"/>
<dbReference type="Gene3D" id="3.90.25.10">
    <property type="entry name" value="UDP-galactose 4-epimerase, domain 1"/>
    <property type="match status" value="1"/>
</dbReference>
<dbReference type="SUPFAM" id="SSF51735">
    <property type="entry name" value="NAD(P)-binding Rossmann-fold domains"/>
    <property type="match status" value="1"/>
</dbReference>
<evidence type="ECO:0000256" key="5">
    <source>
        <dbReference type="ARBA" id="ARBA00048200"/>
    </source>
</evidence>
<name>A0ABN1K293_9FLAO</name>
<evidence type="ECO:0000259" key="7">
    <source>
        <dbReference type="Pfam" id="PF04321"/>
    </source>
</evidence>
<comment type="similarity">
    <text evidence="2 6">Belongs to the dTDP-4-dehydrorhamnose reductase family.</text>
</comment>
<dbReference type="InterPro" id="IPR029903">
    <property type="entry name" value="RmlD-like-bd"/>
</dbReference>
<comment type="function">
    <text evidence="6">Catalyzes the reduction of dTDP-6-deoxy-L-lyxo-4-hexulose to yield dTDP-L-rhamnose.</text>
</comment>
<feature type="domain" description="RmlD-like substrate binding" evidence="7">
    <location>
        <begin position="1"/>
        <end position="282"/>
    </location>
</feature>
<dbReference type="EMBL" id="BAAAGG010000004">
    <property type="protein sequence ID" value="GAA0752665.1"/>
    <property type="molecule type" value="Genomic_DNA"/>
</dbReference>
<protein>
    <recommendedName>
        <fullName evidence="4 6">dTDP-4-dehydrorhamnose reductase</fullName>
        <ecNumber evidence="3 6">1.1.1.133</ecNumber>
    </recommendedName>
</protein>
<dbReference type="CDD" id="cd05254">
    <property type="entry name" value="dTDP_HR_like_SDR_e"/>
    <property type="match status" value="1"/>
</dbReference>
<dbReference type="NCBIfam" id="TIGR01214">
    <property type="entry name" value="rmlD"/>
    <property type="match status" value="1"/>
</dbReference>
<evidence type="ECO:0000256" key="4">
    <source>
        <dbReference type="ARBA" id="ARBA00017099"/>
    </source>
</evidence>
<keyword evidence="6" id="KW-0560">Oxidoreductase</keyword>
<comment type="catalytic activity">
    <reaction evidence="5">
        <text>dTDP-beta-L-rhamnose + NADP(+) = dTDP-4-dehydro-beta-L-rhamnose + NADPH + H(+)</text>
        <dbReference type="Rhea" id="RHEA:21796"/>
        <dbReference type="ChEBI" id="CHEBI:15378"/>
        <dbReference type="ChEBI" id="CHEBI:57510"/>
        <dbReference type="ChEBI" id="CHEBI:57783"/>
        <dbReference type="ChEBI" id="CHEBI:58349"/>
        <dbReference type="ChEBI" id="CHEBI:62830"/>
        <dbReference type="EC" id="1.1.1.133"/>
    </reaction>
</comment>
<evidence type="ECO:0000256" key="1">
    <source>
        <dbReference type="ARBA" id="ARBA00004781"/>
    </source>
</evidence>
<evidence type="ECO:0000256" key="6">
    <source>
        <dbReference type="RuleBase" id="RU364082"/>
    </source>
</evidence>
<dbReference type="PANTHER" id="PTHR10491">
    <property type="entry name" value="DTDP-4-DEHYDRORHAMNOSE REDUCTASE"/>
    <property type="match status" value="1"/>
</dbReference>
<organism evidence="8 9">
    <name type="scientific">Psychroflexus lacisalsi</name>
    <dbReference type="NCBI Taxonomy" id="503928"/>
    <lineage>
        <taxon>Bacteria</taxon>
        <taxon>Pseudomonadati</taxon>
        <taxon>Bacteroidota</taxon>
        <taxon>Flavobacteriia</taxon>
        <taxon>Flavobacteriales</taxon>
        <taxon>Flavobacteriaceae</taxon>
        <taxon>Psychroflexus</taxon>
    </lineage>
</organism>
<dbReference type="Proteomes" id="UP001500185">
    <property type="component" value="Unassembled WGS sequence"/>
</dbReference>